<organism evidence="2 3">
    <name type="scientific">Scylla paramamosain</name>
    <name type="common">Mud crab</name>
    <dbReference type="NCBI Taxonomy" id="85552"/>
    <lineage>
        <taxon>Eukaryota</taxon>
        <taxon>Metazoa</taxon>
        <taxon>Ecdysozoa</taxon>
        <taxon>Arthropoda</taxon>
        <taxon>Crustacea</taxon>
        <taxon>Multicrustacea</taxon>
        <taxon>Malacostraca</taxon>
        <taxon>Eumalacostraca</taxon>
        <taxon>Eucarida</taxon>
        <taxon>Decapoda</taxon>
        <taxon>Pleocyemata</taxon>
        <taxon>Brachyura</taxon>
        <taxon>Eubrachyura</taxon>
        <taxon>Portunoidea</taxon>
        <taxon>Portunidae</taxon>
        <taxon>Portuninae</taxon>
        <taxon>Scylla</taxon>
    </lineage>
</organism>
<proteinExistence type="predicted"/>
<reference evidence="2 3" key="1">
    <citation type="submission" date="2023-03" db="EMBL/GenBank/DDBJ databases">
        <title>High-quality genome of Scylla paramamosain provides insights in environmental adaptation.</title>
        <authorList>
            <person name="Zhang L."/>
        </authorList>
    </citation>
    <scope>NUCLEOTIDE SEQUENCE [LARGE SCALE GENOMIC DNA]</scope>
    <source>
        <strain evidence="2">LZ_2023a</strain>
        <tissue evidence="2">Muscle</tissue>
    </source>
</reference>
<feature type="compositionally biased region" description="Polar residues" evidence="1">
    <location>
        <begin position="89"/>
        <end position="106"/>
    </location>
</feature>
<dbReference type="AlphaFoldDB" id="A0AAW0TUI1"/>
<dbReference type="EMBL" id="JARAKH010000025">
    <property type="protein sequence ID" value="KAK8390723.1"/>
    <property type="molecule type" value="Genomic_DNA"/>
</dbReference>
<sequence>MPLPRRSPRSTPRASTTVVPRSLQPLLQQARQTISDQQQAITTLQANMAALTQHTRQRGARPSVNPTARTANPAPTNPAGRSTNHDTRTSLNPHPTSATPRTQEADSCSSSSSILNVLCLSNHHLLTTMHVHALL</sequence>
<feature type="region of interest" description="Disordered" evidence="1">
    <location>
        <begin position="49"/>
        <end position="107"/>
    </location>
</feature>
<comment type="caution">
    <text evidence="2">The sequence shown here is derived from an EMBL/GenBank/DDBJ whole genome shotgun (WGS) entry which is preliminary data.</text>
</comment>
<accession>A0AAW0TUI1</accession>
<keyword evidence="3" id="KW-1185">Reference proteome</keyword>
<gene>
    <name evidence="2" type="ORF">O3P69_010436</name>
</gene>
<evidence type="ECO:0000313" key="3">
    <source>
        <dbReference type="Proteomes" id="UP001487740"/>
    </source>
</evidence>
<protein>
    <submittedName>
        <fullName evidence="2">Uncharacterized protein</fullName>
    </submittedName>
</protein>
<evidence type="ECO:0000256" key="1">
    <source>
        <dbReference type="SAM" id="MobiDB-lite"/>
    </source>
</evidence>
<feature type="region of interest" description="Disordered" evidence="1">
    <location>
        <begin position="1"/>
        <end position="23"/>
    </location>
</feature>
<name>A0AAW0TUI1_SCYPA</name>
<evidence type="ECO:0000313" key="2">
    <source>
        <dbReference type="EMBL" id="KAK8390723.1"/>
    </source>
</evidence>
<feature type="compositionally biased region" description="Low complexity" evidence="1">
    <location>
        <begin position="65"/>
        <end position="79"/>
    </location>
</feature>
<dbReference type="Proteomes" id="UP001487740">
    <property type="component" value="Unassembled WGS sequence"/>
</dbReference>